<evidence type="ECO:0000259" key="1">
    <source>
        <dbReference type="Pfam" id="PF07992"/>
    </source>
</evidence>
<accession>A0A3B0VKI4</accession>
<name>A0A3B0VKI4_9ZZZZ</name>
<feature type="domain" description="FAD/NAD(P)-binding" evidence="1">
    <location>
        <begin position="4"/>
        <end position="296"/>
    </location>
</feature>
<protein>
    <submittedName>
        <fullName evidence="2">Sulfide:quinone oxidoreductase, Type VI</fullName>
    </submittedName>
</protein>
<dbReference type="Gene3D" id="3.50.50.100">
    <property type="match status" value="1"/>
</dbReference>
<gene>
    <name evidence="2" type="ORF">MNBD_DELTA03-1520</name>
</gene>
<dbReference type="PANTHER" id="PTHR43755:SF1">
    <property type="entry name" value="FAD-DEPENDENT PYRIDINE NUCLEOTIDE-DISULPHIDE OXIDOREDUCTASE"/>
    <property type="match status" value="1"/>
</dbReference>
<dbReference type="InterPro" id="IPR023753">
    <property type="entry name" value="FAD/NAD-binding_dom"/>
</dbReference>
<dbReference type="SUPFAM" id="SSF51905">
    <property type="entry name" value="FAD/NAD(P)-binding domain"/>
    <property type="match status" value="1"/>
</dbReference>
<dbReference type="PRINTS" id="PR00420">
    <property type="entry name" value="RNGMNOXGNASE"/>
</dbReference>
<sequence length="389" mass="42740">MAANVLVLGGGFAGLESAIQLSRAGLRVTLVSERDYIYIYPISIWIPTREIEFEDACMPLGEVCRRHGIKFLVNPVSSIDPHLGRVVLEDGSDLAYDYLVIAIGAGKMRPEGVEFTSSICGAPEAVMPIRDRLDELISRGRGSIAVGFGGNPKDPSAVRGGPAFEFIFNIHYLLKKKGLLDNFKLSMFAPMPQPGIRLGEKAYKMMVSWLDRLNIERRFGKKIKKFREGEVVFADDSCLPADLIMFIAAGHGHKVLMSSGLPQNEAGFLLINDQCQVEGHDNIFAVGDSAALDGPKWRAKQGHLAEVMARVAAENIKDLSQGKTPSAGYQKHISILCVMDFGNGAAYVHRDDNSSTVRPLPIVGHWLKKAWGHYWKLNKNGKIPRLPGT</sequence>
<dbReference type="InterPro" id="IPR036188">
    <property type="entry name" value="FAD/NAD-bd_sf"/>
</dbReference>
<dbReference type="AlphaFoldDB" id="A0A3B0VKI4"/>
<dbReference type="GO" id="GO:0016491">
    <property type="term" value="F:oxidoreductase activity"/>
    <property type="evidence" value="ECO:0007669"/>
    <property type="project" value="InterPro"/>
</dbReference>
<dbReference type="PANTHER" id="PTHR43755">
    <property type="match status" value="1"/>
</dbReference>
<proteinExistence type="predicted"/>
<reference evidence="2" key="1">
    <citation type="submission" date="2018-06" db="EMBL/GenBank/DDBJ databases">
        <authorList>
            <person name="Zhirakovskaya E."/>
        </authorList>
    </citation>
    <scope>NUCLEOTIDE SEQUENCE</scope>
</reference>
<dbReference type="Pfam" id="PF07992">
    <property type="entry name" value="Pyr_redox_2"/>
    <property type="match status" value="1"/>
</dbReference>
<evidence type="ECO:0000313" key="2">
    <source>
        <dbReference type="EMBL" id="VAW38867.1"/>
    </source>
</evidence>
<dbReference type="InterPro" id="IPR052541">
    <property type="entry name" value="SQRD"/>
</dbReference>
<organism evidence="2">
    <name type="scientific">hydrothermal vent metagenome</name>
    <dbReference type="NCBI Taxonomy" id="652676"/>
    <lineage>
        <taxon>unclassified sequences</taxon>
        <taxon>metagenomes</taxon>
        <taxon>ecological metagenomes</taxon>
    </lineage>
</organism>
<dbReference type="EMBL" id="UOEX01000267">
    <property type="protein sequence ID" value="VAW38867.1"/>
    <property type="molecule type" value="Genomic_DNA"/>
</dbReference>